<dbReference type="SUPFAM" id="SSF47413">
    <property type="entry name" value="lambda repressor-like DNA-binding domains"/>
    <property type="match status" value="1"/>
</dbReference>
<dbReference type="PANTHER" id="PTHR46797">
    <property type="entry name" value="HTH-TYPE TRANSCRIPTIONAL REGULATOR"/>
    <property type="match status" value="1"/>
</dbReference>
<comment type="caution">
    <text evidence="3">The sequence shown here is derived from an EMBL/GenBank/DDBJ whole genome shotgun (WGS) entry which is preliminary data.</text>
</comment>
<evidence type="ECO:0000259" key="2">
    <source>
        <dbReference type="PROSITE" id="PS50943"/>
    </source>
</evidence>
<keyword evidence="4" id="KW-1185">Reference proteome</keyword>
<evidence type="ECO:0000256" key="1">
    <source>
        <dbReference type="ARBA" id="ARBA00023125"/>
    </source>
</evidence>
<dbReference type="STRING" id="1384057.CD33_12185"/>
<reference evidence="3 4" key="1">
    <citation type="submission" date="2014-02" db="EMBL/GenBank/DDBJ databases">
        <title>Draft genome sequence of Lysinibacillus sinduriensis JCM 15800.</title>
        <authorList>
            <person name="Zhang F."/>
            <person name="Wang G."/>
            <person name="Zhang L."/>
        </authorList>
    </citation>
    <scope>NUCLEOTIDE SEQUENCE [LARGE SCALE GENOMIC DNA]</scope>
    <source>
        <strain evidence="3 4">JCM 15800</strain>
    </source>
</reference>
<dbReference type="PROSITE" id="PS50943">
    <property type="entry name" value="HTH_CROC1"/>
    <property type="match status" value="1"/>
</dbReference>
<dbReference type="EMBL" id="JPVO01000052">
    <property type="protein sequence ID" value="KGR75034.1"/>
    <property type="molecule type" value="Genomic_DNA"/>
</dbReference>
<dbReference type="Gene3D" id="1.10.260.40">
    <property type="entry name" value="lambda repressor-like DNA-binding domains"/>
    <property type="match status" value="1"/>
</dbReference>
<dbReference type="CDD" id="cd00093">
    <property type="entry name" value="HTH_XRE"/>
    <property type="match status" value="1"/>
</dbReference>
<dbReference type="eggNOG" id="COG1396">
    <property type="taxonomic scope" value="Bacteria"/>
</dbReference>
<evidence type="ECO:0000313" key="4">
    <source>
        <dbReference type="Proteomes" id="UP000030408"/>
    </source>
</evidence>
<dbReference type="InterPro" id="IPR010982">
    <property type="entry name" value="Lambda_DNA-bd_dom_sf"/>
</dbReference>
<dbReference type="Proteomes" id="UP000030408">
    <property type="component" value="Unassembled WGS sequence"/>
</dbReference>
<dbReference type="InterPro" id="IPR050807">
    <property type="entry name" value="TransReg_Diox_bact_type"/>
</dbReference>
<keyword evidence="1" id="KW-0238">DNA-binding</keyword>
<organism evidence="3 4">
    <name type="scientific">Ureibacillus sinduriensis BLB-1 = JCM 15800</name>
    <dbReference type="NCBI Taxonomy" id="1384057"/>
    <lineage>
        <taxon>Bacteria</taxon>
        <taxon>Bacillati</taxon>
        <taxon>Bacillota</taxon>
        <taxon>Bacilli</taxon>
        <taxon>Bacillales</taxon>
        <taxon>Caryophanaceae</taxon>
        <taxon>Ureibacillus</taxon>
    </lineage>
</organism>
<feature type="domain" description="HTH cro/C1-type" evidence="2">
    <location>
        <begin position="10"/>
        <end position="64"/>
    </location>
</feature>
<dbReference type="GO" id="GO:0003700">
    <property type="term" value="F:DNA-binding transcription factor activity"/>
    <property type="evidence" value="ECO:0007669"/>
    <property type="project" value="TreeGrafter"/>
</dbReference>
<protein>
    <submittedName>
        <fullName evidence="3">XRE family transcriptional regulator</fullName>
    </submittedName>
</protein>
<dbReference type="GO" id="GO:0003677">
    <property type="term" value="F:DNA binding"/>
    <property type="evidence" value="ECO:0007669"/>
    <property type="project" value="UniProtKB-KW"/>
</dbReference>
<dbReference type="RefSeq" id="WP_373906695.1">
    <property type="nucleotide sequence ID" value="NZ_AVCY01000004.1"/>
</dbReference>
<gene>
    <name evidence="3" type="ORF">CD33_12185</name>
</gene>
<accession>A0A0A3HRK2</accession>
<evidence type="ECO:0000313" key="3">
    <source>
        <dbReference type="EMBL" id="KGR75034.1"/>
    </source>
</evidence>
<sequence length="70" mass="8043">MLKQKFHEQLKFLREERDWSLEDLSKKVQVGVEKLAQYEKGELIPSVQTILKLSTALEVPASNLMDGIQS</sequence>
<dbReference type="InterPro" id="IPR001387">
    <property type="entry name" value="Cro/C1-type_HTH"/>
</dbReference>
<dbReference type="Pfam" id="PF01381">
    <property type="entry name" value="HTH_3"/>
    <property type="match status" value="1"/>
</dbReference>
<dbReference type="PANTHER" id="PTHR46797:SF1">
    <property type="entry name" value="METHYLPHOSPHONATE SYNTHASE"/>
    <property type="match status" value="1"/>
</dbReference>
<dbReference type="GO" id="GO:0005829">
    <property type="term" value="C:cytosol"/>
    <property type="evidence" value="ECO:0007669"/>
    <property type="project" value="TreeGrafter"/>
</dbReference>
<dbReference type="AlphaFoldDB" id="A0A0A3HRK2"/>
<name>A0A0A3HRK2_9BACL</name>
<dbReference type="SMART" id="SM00530">
    <property type="entry name" value="HTH_XRE"/>
    <property type="match status" value="1"/>
</dbReference>
<proteinExistence type="predicted"/>